<keyword evidence="3" id="KW-1185">Reference proteome</keyword>
<reference evidence="2" key="1">
    <citation type="journal article" date="2014" name="Int. J. Syst. Evol. Microbiol.">
        <title>Complete genome sequence of Corynebacterium casei LMG S-19264T (=DSM 44701T), isolated from a smear-ripened cheese.</title>
        <authorList>
            <consortium name="US DOE Joint Genome Institute (JGI-PGF)"/>
            <person name="Walter F."/>
            <person name="Albersmeier A."/>
            <person name="Kalinowski J."/>
            <person name="Ruckert C."/>
        </authorList>
    </citation>
    <scope>NUCLEOTIDE SEQUENCE</scope>
    <source>
        <strain evidence="2">CGMCC 1.15478</strain>
    </source>
</reference>
<dbReference type="PROSITE" id="PS51819">
    <property type="entry name" value="VOC"/>
    <property type="match status" value="1"/>
</dbReference>
<organism evidence="2 3">
    <name type="scientific">Hoyosella rhizosphaerae</name>
    <dbReference type="NCBI Taxonomy" id="1755582"/>
    <lineage>
        <taxon>Bacteria</taxon>
        <taxon>Bacillati</taxon>
        <taxon>Actinomycetota</taxon>
        <taxon>Actinomycetes</taxon>
        <taxon>Mycobacteriales</taxon>
        <taxon>Hoyosellaceae</taxon>
        <taxon>Hoyosella</taxon>
    </lineage>
</organism>
<dbReference type="AlphaFoldDB" id="A0A916U1M1"/>
<dbReference type="RefSeq" id="WP_188670139.1">
    <property type="nucleotide sequence ID" value="NZ_BMJH01000001.1"/>
</dbReference>
<dbReference type="Proteomes" id="UP000641514">
    <property type="component" value="Unassembled WGS sequence"/>
</dbReference>
<evidence type="ECO:0000259" key="1">
    <source>
        <dbReference type="PROSITE" id="PS51819"/>
    </source>
</evidence>
<dbReference type="EMBL" id="BMJH01000001">
    <property type="protein sequence ID" value="GGC54746.1"/>
    <property type="molecule type" value="Genomic_DNA"/>
</dbReference>
<dbReference type="Gene3D" id="3.10.180.10">
    <property type="entry name" value="2,3-Dihydroxybiphenyl 1,2-Dioxygenase, domain 1"/>
    <property type="match status" value="1"/>
</dbReference>
<name>A0A916U1M1_9ACTN</name>
<comment type="caution">
    <text evidence="2">The sequence shown here is derived from an EMBL/GenBank/DDBJ whole genome shotgun (WGS) entry which is preliminary data.</text>
</comment>
<proteinExistence type="predicted"/>
<feature type="domain" description="VOC" evidence="1">
    <location>
        <begin position="5"/>
        <end position="118"/>
    </location>
</feature>
<dbReference type="InterPro" id="IPR037523">
    <property type="entry name" value="VOC_core"/>
</dbReference>
<sequence>MSIPTINSALLSSTNPERLRDFYAASFGIAPEATPDGGYHVITFGGFYLMFDSRDDVSDTAPEPGRIIFNIEVENAPTIAQRLTDNGARWLSPLENREGSWFGTAIDPDGNYVQIIEPSDEMRAMMSE</sequence>
<dbReference type="Pfam" id="PF18029">
    <property type="entry name" value="Glyoxalase_6"/>
    <property type="match status" value="1"/>
</dbReference>
<dbReference type="SUPFAM" id="SSF54593">
    <property type="entry name" value="Glyoxalase/Bleomycin resistance protein/Dihydroxybiphenyl dioxygenase"/>
    <property type="match status" value="1"/>
</dbReference>
<accession>A0A916U1M1</accession>
<dbReference type="InterPro" id="IPR041581">
    <property type="entry name" value="Glyoxalase_6"/>
</dbReference>
<dbReference type="InterPro" id="IPR029068">
    <property type="entry name" value="Glyas_Bleomycin-R_OHBP_Dase"/>
</dbReference>
<evidence type="ECO:0000313" key="3">
    <source>
        <dbReference type="Proteomes" id="UP000641514"/>
    </source>
</evidence>
<reference evidence="2" key="2">
    <citation type="submission" date="2020-09" db="EMBL/GenBank/DDBJ databases">
        <authorList>
            <person name="Sun Q."/>
            <person name="Zhou Y."/>
        </authorList>
    </citation>
    <scope>NUCLEOTIDE SEQUENCE</scope>
    <source>
        <strain evidence="2">CGMCC 1.15478</strain>
    </source>
</reference>
<gene>
    <name evidence="2" type="ORF">GCM10011410_03920</name>
</gene>
<evidence type="ECO:0000313" key="2">
    <source>
        <dbReference type="EMBL" id="GGC54746.1"/>
    </source>
</evidence>
<protein>
    <recommendedName>
        <fullName evidence="1">VOC domain-containing protein</fullName>
    </recommendedName>
</protein>